<evidence type="ECO:0000313" key="5">
    <source>
        <dbReference type="Proteomes" id="UP000264702"/>
    </source>
</evidence>
<feature type="domain" description="Gfo/Idh/MocA-like oxidoreductase N-terminal" evidence="3">
    <location>
        <begin position="9"/>
        <end position="108"/>
    </location>
</feature>
<dbReference type="SUPFAM" id="SSF55347">
    <property type="entry name" value="Glyceraldehyde-3-phosphate dehydrogenase-like, C-terminal domain"/>
    <property type="match status" value="1"/>
</dbReference>
<dbReference type="InterPro" id="IPR000683">
    <property type="entry name" value="Gfo/Idh/MocA-like_OxRdtase_N"/>
</dbReference>
<evidence type="ECO:0000256" key="1">
    <source>
        <dbReference type="ARBA" id="ARBA00010928"/>
    </source>
</evidence>
<evidence type="ECO:0000256" key="2">
    <source>
        <dbReference type="ARBA" id="ARBA00023002"/>
    </source>
</evidence>
<reference evidence="4 5" key="1">
    <citation type="submission" date="2018-08" db="EMBL/GenBank/DDBJ databases">
        <title>Acidipila sp. 4G-K13, an acidobacterium isolated from forest soil.</title>
        <authorList>
            <person name="Gao Z.-H."/>
            <person name="Qiu L.-H."/>
        </authorList>
    </citation>
    <scope>NUCLEOTIDE SEQUENCE [LARGE SCALE GENOMIC DNA]</scope>
    <source>
        <strain evidence="4 5">4G-K13</strain>
    </source>
</reference>
<dbReference type="Proteomes" id="UP000264702">
    <property type="component" value="Unassembled WGS sequence"/>
</dbReference>
<dbReference type="EMBL" id="QVQT01000001">
    <property type="protein sequence ID" value="RFU18029.1"/>
    <property type="molecule type" value="Genomic_DNA"/>
</dbReference>
<gene>
    <name evidence="4" type="ORF">D0Y96_00110</name>
</gene>
<dbReference type="PANTHER" id="PTHR42840">
    <property type="entry name" value="NAD(P)-BINDING ROSSMANN-FOLD SUPERFAMILY PROTEIN-RELATED"/>
    <property type="match status" value="1"/>
</dbReference>
<name>A0A372ITB7_9BACT</name>
<accession>A0A372ITB7</accession>
<proteinExistence type="inferred from homology"/>
<comment type="similarity">
    <text evidence="1">Belongs to the Gfo/Idh/MocA family.</text>
</comment>
<protein>
    <submittedName>
        <fullName evidence="4">Gfo/Idh/MocA family oxidoreductase</fullName>
    </submittedName>
</protein>
<organism evidence="4 5">
    <name type="scientific">Paracidobacterium acidisoli</name>
    <dbReference type="NCBI Taxonomy" id="2303751"/>
    <lineage>
        <taxon>Bacteria</taxon>
        <taxon>Pseudomonadati</taxon>
        <taxon>Acidobacteriota</taxon>
        <taxon>Terriglobia</taxon>
        <taxon>Terriglobales</taxon>
        <taxon>Acidobacteriaceae</taxon>
        <taxon>Paracidobacterium</taxon>
    </lineage>
</organism>
<dbReference type="GO" id="GO:0016491">
    <property type="term" value="F:oxidoreductase activity"/>
    <property type="evidence" value="ECO:0007669"/>
    <property type="project" value="UniProtKB-KW"/>
</dbReference>
<dbReference type="Gene3D" id="3.40.50.720">
    <property type="entry name" value="NAD(P)-binding Rossmann-like Domain"/>
    <property type="match status" value="1"/>
</dbReference>
<dbReference type="Pfam" id="PF01408">
    <property type="entry name" value="GFO_IDH_MocA"/>
    <property type="match status" value="1"/>
</dbReference>
<keyword evidence="2" id="KW-0560">Oxidoreductase</keyword>
<dbReference type="InterPro" id="IPR036291">
    <property type="entry name" value="NAD(P)-bd_dom_sf"/>
</dbReference>
<dbReference type="OrthoDB" id="9815825at2"/>
<dbReference type="SUPFAM" id="SSF51735">
    <property type="entry name" value="NAD(P)-binding Rossmann-fold domains"/>
    <property type="match status" value="1"/>
</dbReference>
<comment type="caution">
    <text evidence="4">The sequence shown here is derived from an EMBL/GenBank/DDBJ whole genome shotgun (WGS) entry which is preliminary data.</text>
</comment>
<evidence type="ECO:0000313" key="4">
    <source>
        <dbReference type="EMBL" id="RFU18029.1"/>
    </source>
</evidence>
<dbReference type="AlphaFoldDB" id="A0A372ITB7"/>
<sequence>MERQMTQPVRVGLVGARFAASFHWEGLRRVFGVPVEIVGVVSKTADARNSFAQQKGIRAFESFEDLCAAVDVVDLCTPPYSHENLAVKALQLGRHVIIEKPLTGYYGDGEDSFRGDTFPKEQMLREAVASCEHIVAAAKNSGKKVCYAENWVYAPTIQKEREILVKSGGQILWMLGEQSHSGSHSPYYGSWKFSGGGSLIGKGCHPVSTALYLKRVEGEARTGTAIRPATVSARTHEITRLPAYRDEGFLRTSYEDIEDYAQIHITFSDGTVADIFSSEIVMGGVNNWLELICNNHRTRCNMNPVNALETFNPREDILRDVYLIEKLSTKQGWSNPAPDEAWQHGYPQEFQDFMESIFYDREPLAGIELARDTIATLYTGYLSAERGGAEVTIPA</sequence>
<dbReference type="PANTHER" id="PTHR42840:SF3">
    <property type="entry name" value="BINDING ROSSMANN FOLD OXIDOREDUCTASE, PUTATIVE (AFU_ORTHOLOGUE AFUA_2G10240)-RELATED"/>
    <property type="match status" value="1"/>
</dbReference>
<keyword evidence="5" id="KW-1185">Reference proteome</keyword>
<dbReference type="Gene3D" id="3.30.360.10">
    <property type="entry name" value="Dihydrodipicolinate Reductase, domain 2"/>
    <property type="match status" value="1"/>
</dbReference>
<dbReference type="RefSeq" id="WP_117297043.1">
    <property type="nucleotide sequence ID" value="NZ_QVQT02000001.1"/>
</dbReference>
<evidence type="ECO:0000259" key="3">
    <source>
        <dbReference type="Pfam" id="PF01408"/>
    </source>
</evidence>
<dbReference type="GO" id="GO:0000166">
    <property type="term" value="F:nucleotide binding"/>
    <property type="evidence" value="ECO:0007669"/>
    <property type="project" value="InterPro"/>
</dbReference>